<organism evidence="2 3">
    <name type="scientific">Colletotrichum navitas</name>
    <dbReference type="NCBI Taxonomy" id="681940"/>
    <lineage>
        <taxon>Eukaryota</taxon>
        <taxon>Fungi</taxon>
        <taxon>Dikarya</taxon>
        <taxon>Ascomycota</taxon>
        <taxon>Pezizomycotina</taxon>
        <taxon>Sordariomycetes</taxon>
        <taxon>Hypocreomycetidae</taxon>
        <taxon>Glomerellales</taxon>
        <taxon>Glomerellaceae</taxon>
        <taxon>Colletotrichum</taxon>
        <taxon>Colletotrichum graminicola species complex</taxon>
    </lineage>
</organism>
<feature type="region of interest" description="Disordered" evidence="1">
    <location>
        <begin position="56"/>
        <end position="77"/>
    </location>
</feature>
<feature type="region of interest" description="Disordered" evidence="1">
    <location>
        <begin position="157"/>
        <end position="176"/>
    </location>
</feature>
<dbReference type="Proteomes" id="UP001230504">
    <property type="component" value="Unassembled WGS sequence"/>
</dbReference>
<protein>
    <submittedName>
        <fullName evidence="2">Uncharacterized protein</fullName>
    </submittedName>
</protein>
<feature type="compositionally biased region" description="Basic and acidic residues" evidence="1">
    <location>
        <begin position="63"/>
        <end position="77"/>
    </location>
</feature>
<keyword evidence="3" id="KW-1185">Reference proteome</keyword>
<evidence type="ECO:0000313" key="3">
    <source>
        <dbReference type="Proteomes" id="UP001230504"/>
    </source>
</evidence>
<accession>A0AAD8PV78</accession>
<sequence>MASKMKRIVRQLVSLDSKQVARCVITGGEVSTRRPFSGIDGRQCRRADKLVDDGDQRCGGGLGRDRPGRKEKKETGNGRVEEDGTFWFEWQAGVWENRLGWDVVVVVVVVVVVHGVVSPQNVVECRHCKRRSSERRRESDALLLLLLLLPSMHRQHRGRSHDCGQTSPRPCLSPAWRGSNTAVSDGITDRQEQSLGFPLSLPIWPFQLAD</sequence>
<gene>
    <name evidence="2" type="ORF">LY79DRAFT_269876</name>
</gene>
<dbReference type="RefSeq" id="XP_060412343.1">
    <property type="nucleotide sequence ID" value="XM_060552009.1"/>
</dbReference>
<name>A0AAD8PV78_9PEZI</name>
<evidence type="ECO:0000256" key="1">
    <source>
        <dbReference type="SAM" id="MobiDB-lite"/>
    </source>
</evidence>
<reference evidence="2" key="1">
    <citation type="submission" date="2021-06" db="EMBL/GenBank/DDBJ databases">
        <title>Comparative genomics, transcriptomics and evolutionary studies reveal genomic signatures of adaptation to plant cell wall in hemibiotrophic fungi.</title>
        <authorList>
            <consortium name="DOE Joint Genome Institute"/>
            <person name="Baroncelli R."/>
            <person name="Diaz J.F."/>
            <person name="Benocci T."/>
            <person name="Peng M."/>
            <person name="Battaglia E."/>
            <person name="Haridas S."/>
            <person name="Andreopoulos W."/>
            <person name="Labutti K."/>
            <person name="Pangilinan J."/>
            <person name="Floch G.L."/>
            <person name="Makela M.R."/>
            <person name="Henrissat B."/>
            <person name="Grigoriev I.V."/>
            <person name="Crouch J.A."/>
            <person name="De Vries R.P."/>
            <person name="Sukno S.A."/>
            <person name="Thon M.R."/>
        </authorList>
    </citation>
    <scope>NUCLEOTIDE SEQUENCE</scope>
    <source>
        <strain evidence="2">CBS 125086</strain>
    </source>
</reference>
<evidence type="ECO:0000313" key="2">
    <source>
        <dbReference type="EMBL" id="KAK1585317.1"/>
    </source>
</evidence>
<proteinExistence type="predicted"/>
<comment type="caution">
    <text evidence="2">The sequence shown here is derived from an EMBL/GenBank/DDBJ whole genome shotgun (WGS) entry which is preliminary data.</text>
</comment>
<dbReference type="AlphaFoldDB" id="A0AAD8PV78"/>
<dbReference type="EMBL" id="JAHLJV010000045">
    <property type="protein sequence ID" value="KAK1585317.1"/>
    <property type="molecule type" value="Genomic_DNA"/>
</dbReference>
<dbReference type="GeneID" id="85436249"/>